<sequence>MGNKKWTTKDQASFLETFLPAYRECVPAKNYSPVLKKVWLEFFQRWPERNVVFPDIPADQTLSVQQNKILADAVSARQLQITRWYRWQTNVSRLSRTSGIRGALDFDVVLAGGMTSGRAPRKMHVYSHQYYDKKVKTDANQAIQTENITNRGPKLNKRLAITREKFEAESEEVKEEVERKYQKAKAKFARDRRRLKDGKLPKVDENAKIKAIRELGPMLDRVFRYLSHATDGWKFSVLMAGPDPTKGGTVIYDYHIGELENGVQFNTFCDKFDVVQGAFLDFTNKALAFESTLPQDDDEDEDDDETDDDLEMEMNDIEGADEEAGSSGGAAAMDEFNNPLFRTDGLHHMSPDPSESLQFQDQHSALPHNAFGSTLELGHLLDEATQDQHSVLSRQLDFQQHNLDFDHLGLSDDVLALTAFNAPQFQVSPPDLFTPNFVSTGENFTTGPQHNVPQMQAPRPDSIIPNFVTTPNNLTTGPQFIPISDMPLTLPPPPTLPQTPRATDVHLPAVPDEATGPEGPDLDVAVPPPPNRRRRIRTSAVNEDAQQMPPVEETRQRRARNIAFNRRELDNAIGTSSARPRVVPNSKRGHDNDTGSSKRRKRGWLYAKSCGMLVTRRTHCITGHSWDLENFAYAQISGFDELKPRT</sequence>
<name>A0A0D0ALM1_9AGAM</name>
<organism evidence="3 4">
    <name type="scientific">Suillus luteus UH-Slu-Lm8-n1</name>
    <dbReference type="NCBI Taxonomy" id="930992"/>
    <lineage>
        <taxon>Eukaryota</taxon>
        <taxon>Fungi</taxon>
        <taxon>Dikarya</taxon>
        <taxon>Basidiomycota</taxon>
        <taxon>Agaricomycotina</taxon>
        <taxon>Agaricomycetes</taxon>
        <taxon>Agaricomycetidae</taxon>
        <taxon>Boletales</taxon>
        <taxon>Suillineae</taxon>
        <taxon>Suillaceae</taxon>
        <taxon>Suillus</taxon>
    </lineage>
</organism>
<reference evidence="3 4" key="1">
    <citation type="submission" date="2014-04" db="EMBL/GenBank/DDBJ databases">
        <authorList>
            <consortium name="DOE Joint Genome Institute"/>
            <person name="Kuo A."/>
            <person name="Ruytinx J."/>
            <person name="Rineau F."/>
            <person name="Colpaert J."/>
            <person name="Kohler A."/>
            <person name="Nagy L.G."/>
            <person name="Floudas D."/>
            <person name="Copeland A."/>
            <person name="Barry K.W."/>
            <person name="Cichocki N."/>
            <person name="Veneault-Fourrey C."/>
            <person name="LaButti K."/>
            <person name="Lindquist E.A."/>
            <person name="Lipzen A."/>
            <person name="Lundell T."/>
            <person name="Morin E."/>
            <person name="Murat C."/>
            <person name="Sun H."/>
            <person name="Tunlid A."/>
            <person name="Henrissat B."/>
            <person name="Grigoriev I.V."/>
            <person name="Hibbett D.S."/>
            <person name="Martin F."/>
            <person name="Nordberg H.P."/>
            <person name="Cantor M.N."/>
            <person name="Hua S.X."/>
        </authorList>
    </citation>
    <scope>NUCLEOTIDE SEQUENCE [LARGE SCALE GENOMIC DNA]</scope>
    <source>
        <strain evidence="3 4">UH-Slu-Lm8-n1</strain>
    </source>
</reference>
<evidence type="ECO:0000313" key="3">
    <source>
        <dbReference type="EMBL" id="KIK42786.1"/>
    </source>
</evidence>
<evidence type="ECO:0000313" key="4">
    <source>
        <dbReference type="Proteomes" id="UP000054485"/>
    </source>
</evidence>
<dbReference type="HOGENOM" id="CLU_423994_0_0_1"/>
<dbReference type="AlphaFoldDB" id="A0A0D0ALM1"/>
<dbReference type="InParanoid" id="A0A0D0ALM1"/>
<keyword evidence="1" id="KW-0175">Coiled coil</keyword>
<dbReference type="STRING" id="930992.A0A0D0ALM1"/>
<dbReference type="Proteomes" id="UP000054485">
    <property type="component" value="Unassembled WGS sequence"/>
</dbReference>
<proteinExistence type="predicted"/>
<feature type="region of interest" description="Disordered" evidence="2">
    <location>
        <begin position="570"/>
        <end position="600"/>
    </location>
</feature>
<evidence type="ECO:0000256" key="1">
    <source>
        <dbReference type="SAM" id="Coils"/>
    </source>
</evidence>
<accession>A0A0D0ALM1</accession>
<gene>
    <name evidence="3" type="ORF">CY34DRAFT_106723</name>
</gene>
<feature type="coiled-coil region" evidence="1">
    <location>
        <begin position="156"/>
        <end position="194"/>
    </location>
</feature>
<keyword evidence="4" id="KW-1185">Reference proteome</keyword>
<dbReference type="OrthoDB" id="2677857at2759"/>
<protein>
    <submittedName>
        <fullName evidence="3">Uncharacterized protein</fullName>
    </submittedName>
</protein>
<evidence type="ECO:0000256" key="2">
    <source>
        <dbReference type="SAM" id="MobiDB-lite"/>
    </source>
</evidence>
<dbReference type="EMBL" id="KN835229">
    <property type="protein sequence ID" value="KIK42786.1"/>
    <property type="molecule type" value="Genomic_DNA"/>
</dbReference>
<reference evidence="4" key="2">
    <citation type="submission" date="2015-01" db="EMBL/GenBank/DDBJ databases">
        <title>Evolutionary Origins and Diversification of the Mycorrhizal Mutualists.</title>
        <authorList>
            <consortium name="DOE Joint Genome Institute"/>
            <consortium name="Mycorrhizal Genomics Consortium"/>
            <person name="Kohler A."/>
            <person name="Kuo A."/>
            <person name="Nagy L.G."/>
            <person name="Floudas D."/>
            <person name="Copeland A."/>
            <person name="Barry K.W."/>
            <person name="Cichocki N."/>
            <person name="Veneault-Fourrey C."/>
            <person name="LaButti K."/>
            <person name="Lindquist E.A."/>
            <person name="Lipzen A."/>
            <person name="Lundell T."/>
            <person name="Morin E."/>
            <person name="Murat C."/>
            <person name="Riley R."/>
            <person name="Ohm R."/>
            <person name="Sun H."/>
            <person name="Tunlid A."/>
            <person name="Henrissat B."/>
            <person name="Grigoriev I.V."/>
            <person name="Hibbett D.S."/>
            <person name="Martin F."/>
        </authorList>
    </citation>
    <scope>NUCLEOTIDE SEQUENCE [LARGE SCALE GENOMIC DNA]</scope>
    <source>
        <strain evidence="4">UH-Slu-Lm8-n1</strain>
    </source>
</reference>
<feature type="region of interest" description="Disordered" evidence="2">
    <location>
        <begin position="508"/>
        <end position="533"/>
    </location>
</feature>